<dbReference type="PROSITE" id="PS50166">
    <property type="entry name" value="IMPORTIN_B_NT"/>
    <property type="match status" value="1"/>
</dbReference>
<sequence>FQMAMEVTQILLNAQAVDGAVRKQAEDNLKQFQEQNLPSFLISLAGELANDEKPVESRRLAGLILKNALDSKEQHKKIEFVQRWLAIDPTFKAQIKALLLRTLSSPSHDARSTASQVIAKVAGIELPHKQWPELIVSLLSNVHQLPAPTRQATLETLGYICEEVSP</sequence>
<keyword evidence="4" id="KW-0677">Repeat</keyword>
<dbReference type="Gene3D" id="1.25.10.10">
    <property type="entry name" value="Leucine-rich Repeat Variant"/>
    <property type="match status" value="1"/>
</dbReference>
<keyword evidence="5" id="KW-0653">Protein transport</keyword>
<proteinExistence type="predicted"/>
<keyword evidence="3" id="KW-0963">Cytoplasm</keyword>
<comment type="caution">
    <text evidence="7">The sequence shown here is derived from an EMBL/GenBank/DDBJ whole genome shotgun (WGS) entry which is preliminary data.</text>
</comment>
<evidence type="ECO:0000256" key="4">
    <source>
        <dbReference type="ARBA" id="ARBA00022737"/>
    </source>
</evidence>
<dbReference type="EMBL" id="LXQA010120647">
    <property type="protein sequence ID" value="MCI20594.1"/>
    <property type="molecule type" value="Genomic_DNA"/>
</dbReference>
<keyword evidence="8" id="KW-1185">Reference proteome</keyword>
<dbReference type="GO" id="GO:0031267">
    <property type="term" value="F:small GTPase binding"/>
    <property type="evidence" value="ECO:0007669"/>
    <property type="project" value="InterPro"/>
</dbReference>
<dbReference type="SMART" id="SM00913">
    <property type="entry name" value="IBN_N"/>
    <property type="match status" value="1"/>
</dbReference>
<name>A0A392Q8Y6_9FABA</name>
<dbReference type="GO" id="GO:0005737">
    <property type="term" value="C:cytoplasm"/>
    <property type="evidence" value="ECO:0007669"/>
    <property type="project" value="UniProtKB-SubCell"/>
</dbReference>
<feature type="domain" description="Importin N-terminal" evidence="6">
    <location>
        <begin position="25"/>
        <end position="105"/>
    </location>
</feature>
<comment type="subcellular location">
    <subcellularLocation>
        <location evidence="1">Cytoplasm</location>
    </subcellularLocation>
</comment>
<feature type="non-terminal residue" evidence="7">
    <location>
        <position position="166"/>
    </location>
</feature>
<evidence type="ECO:0000259" key="6">
    <source>
        <dbReference type="PROSITE" id="PS50166"/>
    </source>
</evidence>
<organism evidence="7 8">
    <name type="scientific">Trifolium medium</name>
    <dbReference type="NCBI Taxonomy" id="97028"/>
    <lineage>
        <taxon>Eukaryota</taxon>
        <taxon>Viridiplantae</taxon>
        <taxon>Streptophyta</taxon>
        <taxon>Embryophyta</taxon>
        <taxon>Tracheophyta</taxon>
        <taxon>Spermatophyta</taxon>
        <taxon>Magnoliopsida</taxon>
        <taxon>eudicotyledons</taxon>
        <taxon>Gunneridae</taxon>
        <taxon>Pentapetalae</taxon>
        <taxon>rosids</taxon>
        <taxon>fabids</taxon>
        <taxon>Fabales</taxon>
        <taxon>Fabaceae</taxon>
        <taxon>Papilionoideae</taxon>
        <taxon>50 kb inversion clade</taxon>
        <taxon>NPAAA clade</taxon>
        <taxon>Hologalegina</taxon>
        <taxon>IRL clade</taxon>
        <taxon>Trifolieae</taxon>
        <taxon>Trifolium</taxon>
    </lineage>
</organism>
<reference evidence="7 8" key="1">
    <citation type="journal article" date="2018" name="Front. Plant Sci.">
        <title>Red Clover (Trifolium pratense) and Zigzag Clover (T. medium) - A Picture of Genomic Similarities and Differences.</title>
        <authorList>
            <person name="Dluhosova J."/>
            <person name="Istvanek J."/>
            <person name="Nedelnik J."/>
            <person name="Repkova J."/>
        </authorList>
    </citation>
    <scope>NUCLEOTIDE SEQUENCE [LARGE SCALE GENOMIC DNA]</scope>
    <source>
        <strain evidence="8">cv. 10/8</strain>
        <tissue evidence="7">Leaf</tissue>
    </source>
</reference>
<evidence type="ECO:0000256" key="5">
    <source>
        <dbReference type="ARBA" id="ARBA00022927"/>
    </source>
</evidence>
<dbReference type="GO" id="GO:0006606">
    <property type="term" value="P:protein import into nucleus"/>
    <property type="evidence" value="ECO:0007669"/>
    <property type="project" value="InterPro"/>
</dbReference>
<dbReference type="Pfam" id="PF03810">
    <property type="entry name" value="IBN_N"/>
    <property type="match status" value="1"/>
</dbReference>
<dbReference type="InterPro" id="IPR016024">
    <property type="entry name" value="ARM-type_fold"/>
</dbReference>
<evidence type="ECO:0000256" key="1">
    <source>
        <dbReference type="ARBA" id="ARBA00004496"/>
    </source>
</evidence>
<dbReference type="PANTHER" id="PTHR10527">
    <property type="entry name" value="IMPORTIN BETA"/>
    <property type="match status" value="1"/>
</dbReference>
<dbReference type="InterPro" id="IPR011989">
    <property type="entry name" value="ARM-like"/>
</dbReference>
<keyword evidence="2" id="KW-0813">Transport</keyword>
<feature type="non-terminal residue" evidence="7">
    <location>
        <position position="1"/>
    </location>
</feature>
<evidence type="ECO:0000313" key="8">
    <source>
        <dbReference type="Proteomes" id="UP000265520"/>
    </source>
</evidence>
<evidence type="ECO:0000256" key="2">
    <source>
        <dbReference type="ARBA" id="ARBA00022448"/>
    </source>
</evidence>
<evidence type="ECO:0000313" key="7">
    <source>
        <dbReference type="EMBL" id="MCI20594.1"/>
    </source>
</evidence>
<protein>
    <submittedName>
        <fullName evidence="7">Importin subunit beta-1-like</fullName>
    </submittedName>
</protein>
<dbReference type="AlphaFoldDB" id="A0A392Q8Y6"/>
<evidence type="ECO:0000256" key="3">
    <source>
        <dbReference type="ARBA" id="ARBA00022490"/>
    </source>
</evidence>
<dbReference type="Proteomes" id="UP000265520">
    <property type="component" value="Unassembled WGS sequence"/>
</dbReference>
<dbReference type="InterPro" id="IPR040122">
    <property type="entry name" value="Importin_beta"/>
</dbReference>
<accession>A0A392Q8Y6</accession>
<dbReference type="InterPro" id="IPR001494">
    <property type="entry name" value="Importin-beta_N"/>
</dbReference>
<dbReference type="SUPFAM" id="SSF48371">
    <property type="entry name" value="ARM repeat"/>
    <property type="match status" value="1"/>
</dbReference>